<sequence>MPILPMLYQLPEELMQEVLERLGQSDLRSLQLVSRWAYAIAAPLRWREVELVDCRTQYEDGFDDHDDTPLIKVLLTLARKPELAACVQVLTHRCHLPPPSIFQELPQMPLASQTLSADPRTISLIRHAVRNMVKLHTLHIILGHPNLNDALLRCCFDKRRTKINPVRRLWLENCRVDKGCALSLNSHPPGLPLELDFSGVESVRFRRLPLSFGTYNHDDFVYSRGSLNGVSRKLEDGAGSTYRTTVNLLVSEQSAGASQLDWRDNHQTSVYTGDANPAPSVVSPLSALFKEANLYDRRIWEALSASGYLLPHDMPLLETGQLPSNVLRSETAYRGEWLGLLPQHLEEQVLHAFGEQRETLRLPQTVSLLCNSASSTLRSLTFDWVLIDPSFSHETATQSHWIRVFSGLFSLRLPHLRAFQLRNAVVADTKLPYDLFLLDHAGLNTRSRRHFIGLHGQPEQIQRLDTMCLEFMEAHGNLQCLAWPMEHFFSESGTTASADIAPRVSAVIDTLGRTLVDLRVDAMYSDIGEFQSDTSDSQSHSVARRRRRRFIERFASKMTKLTSIKIEGGVPRDERREIIRALHACPLEKIVLIGVTSTLGNTWGERGEDLGEPASHLRVPRLQGEDKEAVWKYGPAKPEDILPDFAFEANYGWPAGPPMLNVIAAHHASTVTELKFCGYQGAPALFAPTPLTTPLLSALKHFHNLERLVISLWFSTHFEGSPRDLDVISYWLNSRSPASTALVRVTDEEPEGWEKELKTKYAPDVLARRITSFLGPLLSEQAKARRGGVNVRASFCLGSYGGIFDVDLNVGRGALADVCLGFKGPREELEPERRRTKLDDRRWF</sequence>
<evidence type="ECO:0000313" key="3">
    <source>
        <dbReference type="Proteomes" id="UP001175353"/>
    </source>
</evidence>
<keyword evidence="3" id="KW-1185">Reference proteome</keyword>
<dbReference type="SUPFAM" id="SSF81383">
    <property type="entry name" value="F-box domain"/>
    <property type="match status" value="1"/>
</dbReference>
<dbReference type="EMBL" id="JAUJLE010000067">
    <property type="protein sequence ID" value="KAK0991226.1"/>
    <property type="molecule type" value="Genomic_DNA"/>
</dbReference>
<dbReference type="Pfam" id="PF00646">
    <property type="entry name" value="F-box"/>
    <property type="match status" value="1"/>
</dbReference>
<comment type="caution">
    <text evidence="2">The sequence shown here is derived from an EMBL/GenBank/DDBJ whole genome shotgun (WGS) entry which is preliminary data.</text>
</comment>
<dbReference type="Proteomes" id="UP001175353">
    <property type="component" value="Unassembled WGS sequence"/>
</dbReference>
<accession>A0AAN6KMG3</accession>
<organism evidence="2 3">
    <name type="scientific">Friedmanniomyces endolithicus</name>
    <dbReference type="NCBI Taxonomy" id="329885"/>
    <lineage>
        <taxon>Eukaryota</taxon>
        <taxon>Fungi</taxon>
        <taxon>Dikarya</taxon>
        <taxon>Ascomycota</taxon>
        <taxon>Pezizomycotina</taxon>
        <taxon>Dothideomycetes</taxon>
        <taxon>Dothideomycetidae</taxon>
        <taxon>Mycosphaerellales</taxon>
        <taxon>Teratosphaeriaceae</taxon>
        <taxon>Friedmanniomyces</taxon>
    </lineage>
</organism>
<proteinExistence type="predicted"/>
<evidence type="ECO:0000259" key="1">
    <source>
        <dbReference type="PROSITE" id="PS50181"/>
    </source>
</evidence>
<gene>
    <name evidence="2" type="ORF">LTR91_008641</name>
</gene>
<protein>
    <recommendedName>
        <fullName evidence="1">F-box domain-containing protein</fullName>
    </recommendedName>
</protein>
<dbReference type="InterPro" id="IPR036047">
    <property type="entry name" value="F-box-like_dom_sf"/>
</dbReference>
<dbReference type="InterPro" id="IPR001810">
    <property type="entry name" value="F-box_dom"/>
</dbReference>
<name>A0AAN6KMG3_9PEZI</name>
<evidence type="ECO:0000313" key="2">
    <source>
        <dbReference type="EMBL" id="KAK0991226.1"/>
    </source>
</evidence>
<feature type="domain" description="F-box" evidence="1">
    <location>
        <begin position="4"/>
        <end position="49"/>
    </location>
</feature>
<dbReference type="AlphaFoldDB" id="A0AAN6KMG3"/>
<dbReference type="PROSITE" id="PS50181">
    <property type="entry name" value="FBOX"/>
    <property type="match status" value="1"/>
</dbReference>
<reference evidence="2" key="1">
    <citation type="submission" date="2023-06" db="EMBL/GenBank/DDBJ databases">
        <title>Black Yeasts Isolated from many extreme environments.</title>
        <authorList>
            <person name="Coleine C."/>
            <person name="Stajich J.E."/>
            <person name="Selbmann L."/>
        </authorList>
    </citation>
    <scope>NUCLEOTIDE SEQUENCE</scope>
    <source>
        <strain evidence="2">CCFEE 5200</strain>
    </source>
</reference>